<dbReference type="Gene3D" id="3.20.20.150">
    <property type="entry name" value="Divalent-metal-dependent TIM barrel enzymes"/>
    <property type="match status" value="1"/>
</dbReference>
<evidence type="ECO:0000313" key="11">
    <source>
        <dbReference type="EMBL" id="SRR28817.1"/>
    </source>
</evidence>
<dbReference type="PANTHER" id="PTHR43489:SF13">
    <property type="entry name" value="HYDROXYPYRUVATE ISOMERASE"/>
    <property type="match status" value="1"/>
</dbReference>
<evidence type="ECO:0000313" key="14">
    <source>
        <dbReference type="Proteomes" id="UP000187708"/>
    </source>
</evidence>
<dbReference type="InterPro" id="IPR017643">
    <property type="entry name" value="Hydroxypyruvate_isomerase"/>
</dbReference>
<comment type="similarity">
    <text evidence="2">Belongs to the hyi family.</text>
</comment>
<dbReference type="NCBIfam" id="NF007444">
    <property type="entry name" value="PRK09997.1"/>
    <property type="match status" value="1"/>
</dbReference>
<evidence type="ECO:0000313" key="18">
    <source>
        <dbReference type="Proteomes" id="UP000251393"/>
    </source>
</evidence>
<evidence type="ECO:0000313" key="8">
    <source>
        <dbReference type="EMBL" id="SIY49993.1"/>
    </source>
</evidence>
<evidence type="ECO:0000313" key="13">
    <source>
        <dbReference type="Proteomes" id="UP000045991"/>
    </source>
</evidence>
<dbReference type="Proteomes" id="UP000188006">
    <property type="component" value="Unassembled WGS sequence"/>
</dbReference>
<dbReference type="Proteomes" id="UP000251393">
    <property type="component" value="Unassembled WGS sequence"/>
</dbReference>
<evidence type="ECO:0000313" key="15">
    <source>
        <dbReference type="Proteomes" id="UP000187717"/>
    </source>
</evidence>
<dbReference type="EMBL" id="FTSV01000287">
    <property type="protein sequence ID" value="SIY49993.1"/>
    <property type="molecule type" value="Genomic_DNA"/>
</dbReference>
<dbReference type="NCBIfam" id="NF043033">
    <property type="entry name" value="OxoTetrIsom"/>
    <property type="match status" value="1"/>
</dbReference>
<dbReference type="EMBL" id="UDYI01000266">
    <property type="protein sequence ID" value="SRR28817.1"/>
    <property type="molecule type" value="Genomic_DNA"/>
</dbReference>
<evidence type="ECO:0000256" key="3">
    <source>
        <dbReference type="PIRSR" id="PIRSR006241-50"/>
    </source>
</evidence>
<dbReference type="OMA" id="VECHWPY"/>
<dbReference type="EMBL" id="CWXZ01000270">
    <property type="protein sequence ID" value="CSL09751.1"/>
    <property type="molecule type" value="Genomic_DNA"/>
</dbReference>
<accession>A0A0I2U382</accession>
<dbReference type="RefSeq" id="WP_000943555.1">
    <property type="nucleotide sequence ID" value="NZ_CATNNK010000250.1"/>
</dbReference>
<dbReference type="GeneID" id="93776935"/>
<evidence type="ECO:0000313" key="9">
    <source>
        <dbReference type="EMBL" id="SJE71631.1"/>
    </source>
</evidence>
<dbReference type="NCBIfam" id="TIGR03234">
    <property type="entry name" value="OH-pyruv-isom"/>
    <property type="match status" value="1"/>
</dbReference>
<dbReference type="AlphaFoldDB" id="A0A0I2U382"/>
<evidence type="ECO:0000313" key="17">
    <source>
        <dbReference type="Proteomes" id="UP000194501"/>
    </source>
</evidence>
<evidence type="ECO:0000313" key="16">
    <source>
        <dbReference type="Proteomes" id="UP000188006"/>
    </source>
</evidence>
<dbReference type="InterPro" id="IPR013022">
    <property type="entry name" value="Xyl_isomerase-like_TIM-brl"/>
</dbReference>
<gene>
    <name evidence="10" type="primary">hyi</name>
    <name evidence="5" type="ORF">BZ172_18515</name>
    <name evidence="7" type="ORF">ERS008175_04258</name>
    <name evidence="6" type="ORF">ERS428554_04775</name>
    <name evidence="10" type="ORF">SAMEA1569760_04474</name>
    <name evidence="8" type="ORF">SAMEA2054241_04373</name>
    <name evidence="9" type="ORF">SAMEA3356023_04749</name>
    <name evidence="11" type="ORF">SAMEA3710766_04668</name>
</gene>
<reference evidence="5 17" key="2">
    <citation type="submission" date="2017-02" db="EMBL/GenBank/DDBJ databases">
        <authorList>
            <person name="Svab D."/>
            <person name="Balint B."/>
            <person name="Maroti G."/>
            <person name="Vasarhelyi B."/>
            <person name="Horvath B."/>
            <person name="Toth I."/>
        </authorList>
    </citation>
    <scope>NUCLEOTIDE SEQUENCE [LARGE SCALE GENOMIC DNA]</scope>
    <source>
        <strain evidence="5">75/02</strain>
    </source>
</reference>
<dbReference type="InterPro" id="IPR053398">
    <property type="entry name" value="HPT_OtnI_isomerases"/>
</dbReference>
<keyword evidence="1 2" id="KW-0413">Isomerase</keyword>
<dbReference type="EMBL" id="FUBI01000252">
    <property type="protein sequence ID" value="SJH66647.1"/>
    <property type="molecule type" value="Genomic_DNA"/>
</dbReference>
<dbReference type="Proteomes" id="UP000187708">
    <property type="component" value="Unassembled WGS sequence"/>
</dbReference>
<feature type="active site" description="Proton donor/acceptor" evidence="3">
    <location>
        <position position="240"/>
    </location>
</feature>
<dbReference type="Proteomes" id="UP000194501">
    <property type="component" value="Chromosome"/>
</dbReference>
<evidence type="ECO:0000313" key="6">
    <source>
        <dbReference type="EMBL" id="CSL09751.1"/>
    </source>
</evidence>
<dbReference type="Pfam" id="PF01261">
    <property type="entry name" value="AP_endonuc_2"/>
    <property type="match status" value="1"/>
</dbReference>
<evidence type="ECO:0000313" key="12">
    <source>
        <dbReference type="Proteomes" id="UP000040926"/>
    </source>
</evidence>
<dbReference type="EMBL" id="CXEC01000246">
    <property type="protein sequence ID" value="CSS16945.1"/>
    <property type="molecule type" value="Genomic_DNA"/>
</dbReference>
<feature type="active site" description="Proton donor/acceptor" evidence="3">
    <location>
        <position position="143"/>
    </location>
</feature>
<reference evidence="11 18" key="3">
    <citation type="submission" date="2018-06" db="EMBL/GenBank/DDBJ databases">
        <authorList>
            <consortium name="Pathogen Informatics"/>
            <person name="Doyle S."/>
        </authorList>
    </citation>
    <scope>NUCLEOTIDE SEQUENCE [LARGE SCALE GENOMIC DNA]</scope>
    <source>
        <strain evidence="11 18">4028STDY6275292</strain>
    </source>
</reference>
<dbReference type="EMBL" id="CP019689">
    <property type="protein sequence ID" value="ARS07107.1"/>
    <property type="molecule type" value="Genomic_DNA"/>
</dbReference>
<evidence type="ECO:0000256" key="2">
    <source>
        <dbReference type="PIRNR" id="PIRNR006241"/>
    </source>
</evidence>
<evidence type="ECO:0000259" key="4">
    <source>
        <dbReference type="Pfam" id="PF01261"/>
    </source>
</evidence>
<reference evidence="14 15" key="1">
    <citation type="submission" date="2017-01" db="EMBL/GenBank/DDBJ databases">
        <authorList>
            <consortium name="Pathogen Informatics"/>
        </authorList>
    </citation>
    <scope>NUCLEOTIDE SEQUENCE [LARGE SCALE GENOMIC DNA]</scope>
    <source>
        <strain evidence="7 12">20003593_1361393</strain>
        <strain evidence="6 13">20352044</strain>
        <strain evidence="8 14">2090STDY5461769</strain>
        <strain evidence="9 15">3626STDY6095480</strain>
        <strain evidence="10">Sh1405</strain>
        <strain evidence="16">sh1405</strain>
    </source>
</reference>
<dbReference type="SUPFAM" id="SSF51658">
    <property type="entry name" value="Xylose isomerase-like"/>
    <property type="match status" value="1"/>
</dbReference>
<name>A0A0I2U382_SHISO</name>
<proteinExistence type="inferred from homology"/>
<dbReference type="FunFam" id="3.20.20.150:FF:000007">
    <property type="entry name" value="Hydroxypyruvate isomerase"/>
    <property type="match status" value="1"/>
</dbReference>
<dbReference type="GO" id="GO:0046487">
    <property type="term" value="P:glyoxylate metabolic process"/>
    <property type="evidence" value="ECO:0007669"/>
    <property type="project" value="TreeGrafter"/>
</dbReference>
<evidence type="ECO:0000256" key="1">
    <source>
        <dbReference type="ARBA" id="ARBA00023235"/>
    </source>
</evidence>
<protein>
    <submittedName>
        <fullName evidence="10">Hydroxypyruvate isomerase</fullName>
        <ecNumber evidence="10">5.3.1.22</ecNumber>
    </submittedName>
</protein>
<dbReference type="InterPro" id="IPR036237">
    <property type="entry name" value="Xyl_isomerase-like_sf"/>
</dbReference>
<evidence type="ECO:0000313" key="10">
    <source>
        <dbReference type="EMBL" id="SJH66647.1"/>
    </source>
</evidence>
<organism evidence="10 16">
    <name type="scientific">Shigella sonnei</name>
    <dbReference type="NCBI Taxonomy" id="624"/>
    <lineage>
        <taxon>Bacteria</taxon>
        <taxon>Pseudomonadati</taxon>
        <taxon>Pseudomonadota</taxon>
        <taxon>Gammaproteobacteria</taxon>
        <taxon>Enterobacterales</taxon>
        <taxon>Enterobacteriaceae</taxon>
        <taxon>Shigella</taxon>
    </lineage>
</organism>
<dbReference type="Proteomes" id="UP000187717">
    <property type="component" value="Unassembled WGS sequence"/>
</dbReference>
<sequence length="283" mass="32058">MLRFSANLSMLFGEYDFLARFEKAAQCGFRGVEFMFPYDYDIEELKQVLASNKLEHTLHNLPAGDWAAGERGIACIPGREEEFRDGVAAAIRYARALGNKKINCLVGKTPAGFSSEQIHATLVENLRYAANMLMKEDILLLIEPINHFDIPGFHLTGTRQALKLIDDVGCCNLKIQYDIYHMQRMEGELTNTMTQWADKIGHLQIADNPHRGEPGTGEINYDYLFKVIENSDYNGWVGCEYKPQTTTEAGLRWMDPYFLNRVVATGKVMKPVLAQRQKVVSPP</sequence>
<dbReference type="InterPro" id="IPR050417">
    <property type="entry name" value="Sugar_Epim/Isomerase"/>
</dbReference>
<evidence type="ECO:0000313" key="7">
    <source>
        <dbReference type="EMBL" id="CSS16945.1"/>
    </source>
</evidence>
<feature type="domain" description="Xylose isomerase-like TIM barrel" evidence="4">
    <location>
        <begin position="21"/>
        <end position="255"/>
    </location>
</feature>
<dbReference type="PIRSF" id="PIRSF006241">
    <property type="entry name" value="HyI"/>
    <property type="match status" value="1"/>
</dbReference>
<dbReference type="GO" id="GO:0008903">
    <property type="term" value="F:hydroxypyruvate isomerase activity"/>
    <property type="evidence" value="ECO:0007669"/>
    <property type="project" value="UniProtKB-EC"/>
</dbReference>
<keyword evidence="10" id="KW-0670">Pyruvate</keyword>
<dbReference type="Proteomes" id="UP000045991">
    <property type="component" value="Unassembled WGS sequence"/>
</dbReference>
<dbReference type="PANTHER" id="PTHR43489">
    <property type="entry name" value="ISOMERASE"/>
    <property type="match status" value="1"/>
</dbReference>
<dbReference type="EMBL" id="FTXV01000274">
    <property type="protein sequence ID" value="SJE71631.1"/>
    <property type="molecule type" value="Genomic_DNA"/>
</dbReference>
<dbReference type="EC" id="5.3.1.22" evidence="10"/>
<dbReference type="InterPro" id="IPR026040">
    <property type="entry name" value="HyI-like"/>
</dbReference>
<dbReference type="STRING" id="216599.GCA_000283715_00519"/>
<evidence type="ECO:0000313" key="5">
    <source>
        <dbReference type="EMBL" id="ARS07107.1"/>
    </source>
</evidence>
<dbReference type="Proteomes" id="UP000040926">
    <property type="component" value="Unassembled WGS sequence"/>
</dbReference>